<name>A0A4D7JRF3_9BACT</name>
<proteinExistence type="predicted"/>
<organism evidence="1 2">
    <name type="scientific">Mangrovivirga cuniculi</name>
    <dbReference type="NCBI Taxonomy" id="2715131"/>
    <lineage>
        <taxon>Bacteria</taxon>
        <taxon>Pseudomonadati</taxon>
        <taxon>Bacteroidota</taxon>
        <taxon>Cytophagia</taxon>
        <taxon>Cytophagales</taxon>
        <taxon>Mangrovivirgaceae</taxon>
        <taxon>Mangrovivirga</taxon>
    </lineage>
</organism>
<keyword evidence="2" id="KW-1185">Reference proteome</keyword>
<evidence type="ECO:0000313" key="2">
    <source>
        <dbReference type="Proteomes" id="UP000298616"/>
    </source>
</evidence>
<dbReference type="EMBL" id="CP028923">
    <property type="protein sequence ID" value="QCK16100.1"/>
    <property type="molecule type" value="Genomic_DNA"/>
</dbReference>
<sequence>MTLAPASRWCLFHSTVEAVPDVSVSASGTEDNLGSLIRLQKLLESGIFRILRLQRLPLTRIKKHTAKVANNTASCIIITTEIAENAEKNSKLFRYQYQMGKFFLINTVYPNMEDRKPSFTSLGPKEKLTQQVRKTRSKRNTKITIQ</sequence>
<protein>
    <submittedName>
        <fullName evidence="1">Uncharacterized protein</fullName>
    </submittedName>
</protein>
<gene>
    <name evidence="1" type="ORF">DCC35_15805</name>
</gene>
<dbReference type="KEGG" id="fpf:DCC35_15805"/>
<accession>A0A4D7JRF3</accession>
<reference evidence="1 2" key="1">
    <citation type="submission" date="2018-04" db="EMBL/GenBank/DDBJ databases">
        <title>Complete genome uncultured novel isolate.</title>
        <authorList>
            <person name="Merlino G."/>
        </authorList>
    </citation>
    <scope>NUCLEOTIDE SEQUENCE [LARGE SCALE GENOMIC DNA]</scope>
    <source>
        <strain evidence="2">R1DC9</strain>
    </source>
</reference>
<dbReference type="AlphaFoldDB" id="A0A4D7JRF3"/>
<dbReference type="Proteomes" id="UP000298616">
    <property type="component" value="Chromosome"/>
</dbReference>
<evidence type="ECO:0000313" key="1">
    <source>
        <dbReference type="EMBL" id="QCK16100.1"/>
    </source>
</evidence>